<dbReference type="PROSITE" id="PS00022">
    <property type="entry name" value="EGF_1"/>
    <property type="match status" value="1"/>
</dbReference>
<feature type="domain" description="EGF-like" evidence="3">
    <location>
        <begin position="56"/>
        <end position="88"/>
    </location>
</feature>
<sequence length="155" mass="15867">MYGAPRRACSGSGSGSGCGSGSGSGCGGRVRSLLMLTTALLLSAAGLLSALPGVTEAKECDKPCVNGQCNAATGSCACLPGWVGDQCQHCGGRFRYDNGATQGGWRLVKSSLLWQGACQDGDLAIAERASINMERGGDGQQQQQQDKCVLLFLMA</sequence>
<name>A0A4Z2FFG7_9TELE</name>
<keyword evidence="1" id="KW-0245">EGF-like domain</keyword>
<keyword evidence="1" id="KW-1015">Disulfide bond</keyword>
<reference evidence="4 5" key="1">
    <citation type="submission" date="2019-03" db="EMBL/GenBank/DDBJ databases">
        <title>First draft genome of Liparis tanakae, snailfish: a comprehensive survey of snailfish specific genes.</title>
        <authorList>
            <person name="Kim W."/>
            <person name="Song I."/>
            <person name="Jeong J.-H."/>
            <person name="Kim D."/>
            <person name="Kim S."/>
            <person name="Ryu S."/>
            <person name="Song J.Y."/>
            <person name="Lee S.K."/>
        </authorList>
    </citation>
    <scope>NUCLEOTIDE SEQUENCE [LARGE SCALE GENOMIC DNA]</scope>
    <source>
        <tissue evidence="4">Muscle</tissue>
    </source>
</reference>
<accession>A0A4Z2FFG7</accession>
<evidence type="ECO:0000256" key="2">
    <source>
        <dbReference type="SAM" id="MobiDB-lite"/>
    </source>
</evidence>
<dbReference type="Proteomes" id="UP000314294">
    <property type="component" value="Unassembled WGS sequence"/>
</dbReference>
<evidence type="ECO:0000259" key="3">
    <source>
        <dbReference type="PROSITE" id="PS50026"/>
    </source>
</evidence>
<dbReference type="PROSITE" id="PS51257">
    <property type="entry name" value="PROKAR_LIPOPROTEIN"/>
    <property type="match status" value="1"/>
</dbReference>
<evidence type="ECO:0000313" key="5">
    <source>
        <dbReference type="Proteomes" id="UP000314294"/>
    </source>
</evidence>
<dbReference type="Gene3D" id="2.10.25.10">
    <property type="entry name" value="Laminin"/>
    <property type="match status" value="1"/>
</dbReference>
<keyword evidence="5" id="KW-1185">Reference proteome</keyword>
<feature type="compositionally biased region" description="Gly residues" evidence="2">
    <location>
        <begin position="12"/>
        <end position="23"/>
    </location>
</feature>
<protein>
    <submittedName>
        <fullName evidence="4">Attractin</fullName>
    </submittedName>
</protein>
<evidence type="ECO:0000256" key="1">
    <source>
        <dbReference type="PROSITE-ProRule" id="PRU00076"/>
    </source>
</evidence>
<gene>
    <name evidence="4" type="primary">Atrn_0</name>
    <name evidence="4" type="ORF">EYF80_050198</name>
</gene>
<comment type="caution">
    <text evidence="4">The sequence shown here is derived from an EMBL/GenBank/DDBJ whole genome shotgun (WGS) entry which is preliminary data.</text>
</comment>
<dbReference type="InterPro" id="IPR000742">
    <property type="entry name" value="EGF"/>
</dbReference>
<dbReference type="SMART" id="SM00181">
    <property type="entry name" value="EGF"/>
    <property type="match status" value="1"/>
</dbReference>
<proteinExistence type="predicted"/>
<dbReference type="OrthoDB" id="9998912at2759"/>
<organism evidence="4 5">
    <name type="scientific">Liparis tanakae</name>
    <name type="common">Tanaka's snailfish</name>
    <dbReference type="NCBI Taxonomy" id="230148"/>
    <lineage>
        <taxon>Eukaryota</taxon>
        <taxon>Metazoa</taxon>
        <taxon>Chordata</taxon>
        <taxon>Craniata</taxon>
        <taxon>Vertebrata</taxon>
        <taxon>Euteleostomi</taxon>
        <taxon>Actinopterygii</taxon>
        <taxon>Neopterygii</taxon>
        <taxon>Teleostei</taxon>
        <taxon>Neoteleostei</taxon>
        <taxon>Acanthomorphata</taxon>
        <taxon>Eupercaria</taxon>
        <taxon>Perciformes</taxon>
        <taxon>Cottioidei</taxon>
        <taxon>Cottales</taxon>
        <taxon>Liparidae</taxon>
        <taxon>Liparis</taxon>
    </lineage>
</organism>
<dbReference type="FunFam" id="2.10.25.10:FF:000781">
    <property type="entry name" value="Attractin"/>
    <property type="match status" value="1"/>
</dbReference>
<evidence type="ECO:0000313" key="4">
    <source>
        <dbReference type="EMBL" id="TNN39640.1"/>
    </source>
</evidence>
<dbReference type="AlphaFoldDB" id="A0A4Z2FFG7"/>
<dbReference type="EMBL" id="SRLO01001262">
    <property type="protein sequence ID" value="TNN39640.1"/>
    <property type="molecule type" value="Genomic_DNA"/>
</dbReference>
<feature type="region of interest" description="Disordered" evidence="2">
    <location>
        <begin position="1"/>
        <end position="23"/>
    </location>
</feature>
<comment type="caution">
    <text evidence="1">Lacks conserved residue(s) required for the propagation of feature annotation.</text>
</comment>
<dbReference type="PROSITE" id="PS50026">
    <property type="entry name" value="EGF_3"/>
    <property type="match status" value="1"/>
</dbReference>
<feature type="disulfide bond" evidence="1">
    <location>
        <begin position="78"/>
        <end position="87"/>
    </location>
</feature>